<dbReference type="EMBL" id="CP036431">
    <property type="protein sequence ID" value="QDV39710.1"/>
    <property type="molecule type" value="Genomic_DNA"/>
</dbReference>
<protein>
    <recommendedName>
        <fullName evidence="3">Sulfotransferase domain protein</fullName>
    </recommendedName>
</protein>
<dbReference type="Pfam" id="PF13469">
    <property type="entry name" value="Sulfotransfer_3"/>
    <property type="match status" value="1"/>
</dbReference>
<accession>A0A518HFV9</accession>
<dbReference type="KEGG" id="tpla:ElP_76830"/>
<evidence type="ECO:0008006" key="3">
    <source>
        <dbReference type="Google" id="ProtNLM"/>
    </source>
</evidence>
<reference evidence="1 2" key="1">
    <citation type="submission" date="2019-02" db="EMBL/GenBank/DDBJ databases">
        <title>Deep-cultivation of Planctomycetes and their phenomic and genomic characterization uncovers novel biology.</title>
        <authorList>
            <person name="Wiegand S."/>
            <person name="Jogler M."/>
            <person name="Boedeker C."/>
            <person name="Pinto D."/>
            <person name="Vollmers J."/>
            <person name="Rivas-Marin E."/>
            <person name="Kohn T."/>
            <person name="Peeters S.H."/>
            <person name="Heuer A."/>
            <person name="Rast P."/>
            <person name="Oberbeckmann S."/>
            <person name="Bunk B."/>
            <person name="Jeske O."/>
            <person name="Meyerdierks A."/>
            <person name="Storesund J.E."/>
            <person name="Kallscheuer N."/>
            <person name="Luecker S."/>
            <person name="Lage O.M."/>
            <person name="Pohl T."/>
            <person name="Merkel B.J."/>
            <person name="Hornburger P."/>
            <person name="Mueller R.-W."/>
            <person name="Bruemmer F."/>
            <person name="Labrenz M."/>
            <person name="Spormann A.M."/>
            <person name="Op den Camp H."/>
            <person name="Overmann J."/>
            <person name="Amann R."/>
            <person name="Jetten M.S.M."/>
            <person name="Mascher T."/>
            <person name="Medema M.H."/>
            <person name="Devos D.P."/>
            <person name="Kaster A.-K."/>
            <person name="Ovreas L."/>
            <person name="Rohde M."/>
            <person name="Galperin M.Y."/>
            <person name="Jogler C."/>
        </authorList>
    </citation>
    <scope>NUCLEOTIDE SEQUENCE [LARGE SCALE GENOMIC DNA]</scope>
    <source>
        <strain evidence="1 2">ElP</strain>
        <plasmid evidence="2">pelp_5</plasmid>
    </source>
</reference>
<keyword evidence="1" id="KW-0614">Plasmid</keyword>
<organism evidence="1 2">
    <name type="scientific">Tautonia plasticadhaerens</name>
    <dbReference type="NCBI Taxonomy" id="2527974"/>
    <lineage>
        <taxon>Bacteria</taxon>
        <taxon>Pseudomonadati</taxon>
        <taxon>Planctomycetota</taxon>
        <taxon>Planctomycetia</taxon>
        <taxon>Isosphaerales</taxon>
        <taxon>Isosphaeraceae</taxon>
        <taxon>Tautonia</taxon>
    </lineage>
</organism>
<dbReference type="SUPFAM" id="SSF52540">
    <property type="entry name" value="P-loop containing nucleoside triphosphate hydrolases"/>
    <property type="match status" value="1"/>
</dbReference>
<proteinExistence type="predicted"/>
<evidence type="ECO:0000313" key="1">
    <source>
        <dbReference type="EMBL" id="QDV39710.1"/>
    </source>
</evidence>
<dbReference type="InterPro" id="IPR027417">
    <property type="entry name" value="P-loop_NTPase"/>
</dbReference>
<evidence type="ECO:0000313" key="2">
    <source>
        <dbReference type="Proteomes" id="UP000317835"/>
    </source>
</evidence>
<geneLocation type="plasmid" evidence="2">
    <name>pelp_5</name>
</geneLocation>
<dbReference type="OrthoDB" id="263590at2"/>
<name>A0A518HFV9_9BACT</name>
<gene>
    <name evidence="1" type="ORF">ElP_76830</name>
</gene>
<dbReference type="Proteomes" id="UP000317835">
    <property type="component" value="Plasmid pElP_5"/>
</dbReference>
<dbReference type="Gene3D" id="3.40.50.300">
    <property type="entry name" value="P-loop containing nucleotide triphosphate hydrolases"/>
    <property type="match status" value="1"/>
</dbReference>
<dbReference type="AlphaFoldDB" id="A0A518HFV9"/>
<keyword evidence="2" id="KW-1185">Reference proteome</keyword>
<sequence>MAFPSDNRPSLQQRWRPFGAIRGVARRRFYRFLERALGTDDGRRIISEASPGMPFRPPSGWNISPPYNDLGRPANRARATGRDDIIFVTGRFRSGSTLLWNLFRNVEGVTAYYEPLNERRWFDRRSRGGHTDSTHRKVADYWREYDGLDDLGRWYREDWIRRDLLMAEDAWDPGLTGYVDTLIERAPGRPVLQFNRIDFRLPWFRRQYPRATFIHIYRHPRDQWCSTLQGDLIRFPRDGTMADFIPFDKFYLGTWAADLKYRFPFLEERSDAHPYRIFYYIWILSYIFGEHFCHYSIQFERFMGRPEEQLIELFDRVGIIGADLAALRLLIEPPVLGKWRQYAEAGWFEDHEAACEEVLGEFLGSTRSGVIPEPFAAHL</sequence>